<organism evidence="3 4">
    <name type="scientific">Nepenthes gracilis</name>
    <name type="common">Slender pitcher plant</name>
    <dbReference type="NCBI Taxonomy" id="150966"/>
    <lineage>
        <taxon>Eukaryota</taxon>
        <taxon>Viridiplantae</taxon>
        <taxon>Streptophyta</taxon>
        <taxon>Embryophyta</taxon>
        <taxon>Tracheophyta</taxon>
        <taxon>Spermatophyta</taxon>
        <taxon>Magnoliopsida</taxon>
        <taxon>eudicotyledons</taxon>
        <taxon>Gunneridae</taxon>
        <taxon>Pentapetalae</taxon>
        <taxon>Caryophyllales</taxon>
        <taxon>Nepenthaceae</taxon>
        <taxon>Nepenthes</taxon>
    </lineage>
</organism>
<feature type="compositionally biased region" description="Basic and acidic residues" evidence="1">
    <location>
        <begin position="607"/>
        <end position="616"/>
    </location>
</feature>
<dbReference type="Gene3D" id="3.30.420.10">
    <property type="entry name" value="Ribonuclease H-like superfamily/Ribonuclease H"/>
    <property type="match status" value="1"/>
</dbReference>
<gene>
    <name evidence="3" type="ORF">Nepgr_013180</name>
</gene>
<dbReference type="GO" id="GO:0003676">
    <property type="term" value="F:nucleic acid binding"/>
    <property type="evidence" value="ECO:0007669"/>
    <property type="project" value="InterPro"/>
</dbReference>
<dbReference type="InterPro" id="IPR036397">
    <property type="entry name" value="RNaseH_sf"/>
</dbReference>
<evidence type="ECO:0000256" key="1">
    <source>
        <dbReference type="SAM" id="MobiDB-lite"/>
    </source>
</evidence>
<dbReference type="Pfam" id="PF01612">
    <property type="entry name" value="DNA_pol_A_exo1"/>
    <property type="match status" value="1"/>
</dbReference>
<feature type="region of interest" description="Disordered" evidence="1">
    <location>
        <begin position="600"/>
        <end position="622"/>
    </location>
</feature>
<sequence>MILRKLTQDLYDELGKDLVLRDLQILKLLKCGYSRKLNISSMGFEERVAELPIDKDKAEPHLTLSLHAFSDLSRISPVVFLYLLKECYVCGTSKATTKFRALQQQVYLVLNNSPQPGPATFIVHCLYVLPLFESYSDGFSHLLVSGLRRFLKGKITSADRLKAKDLAAQLFLDVARGAVCHDDRILAKILEVFGVKLINIEKAMCYLDTEKCSSSKGKTFVEKYILKLLESQSYMSAVSLLEQLSIHQYGESFLYRMIQQKEFRAAEKWATFMGKSMLCILVQEYINMNVLKGAYGIIKRNNLQEEFPDVYHKYKESSLKKLAEKGCWDVAEERTKNDRQLLEYLVYLAMEAGYSEKVDELCDRYSLEGFLKAKEPELGSLRSRYLHLHELFVDDIIWVDEVDGLQNATHYIEGCKVVGIDCEWKPNYVKGSKPNKVSIMQIATEKMAFIFDLIRLYNEIPEVLDSCLARILHSSSILKLGYNFQCDIQQLAQSYDELKCFKHYEMLLDIQNVFKETQGGLSGLAKKILGAGLNKTRRNSNWEQRPLTKNQIEYAALDAVVLIHIFCQIRCHSQPADVQDGNSKMEWKSYIISHMDSTKKSKILPGSERKPQDSIIDHPPSG</sequence>
<keyword evidence="4" id="KW-1185">Reference proteome</keyword>
<dbReference type="AlphaFoldDB" id="A0AAD3XNW2"/>
<dbReference type="InterPro" id="IPR052408">
    <property type="entry name" value="Exonuclease_MUT-7-like"/>
</dbReference>
<evidence type="ECO:0000313" key="3">
    <source>
        <dbReference type="EMBL" id="GMH11339.1"/>
    </source>
</evidence>
<dbReference type="GO" id="GO:0008408">
    <property type="term" value="F:3'-5' exonuclease activity"/>
    <property type="evidence" value="ECO:0007669"/>
    <property type="project" value="InterPro"/>
</dbReference>
<name>A0AAD3XNW2_NEPGR</name>
<evidence type="ECO:0000259" key="2">
    <source>
        <dbReference type="SMART" id="SM00474"/>
    </source>
</evidence>
<dbReference type="PANTHER" id="PTHR47765">
    <property type="entry name" value="3'-5' EXONUCLEASE DOMAIN-CONTAINING PROTEIN"/>
    <property type="match status" value="1"/>
</dbReference>
<dbReference type="GO" id="GO:0006139">
    <property type="term" value="P:nucleobase-containing compound metabolic process"/>
    <property type="evidence" value="ECO:0007669"/>
    <property type="project" value="InterPro"/>
</dbReference>
<evidence type="ECO:0000313" key="4">
    <source>
        <dbReference type="Proteomes" id="UP001279734"/>
    </source>
</evidence>
<dbReference type="InterPro" id="IPR012337">
    <property type="entry name" value="RNaseH-like_sf"/>
</dbReference>
<proteinExistence type="predicted"/>
<dbReference type="PANTHER" id="PTHR47765:SF2">
    <property type="entry name" value="EXONUCLEASE MUT-7 HOMOLOG"/>
    <property type="match status" value="1"/>
</dbReference>
<dbReference type="SMART" id="SM00474">
    <property type="entry name" value="35EXOc"/>
    <property type="match status" value="1"/>
</dbReference>
<dbReference type="SUPFAM" id="SSF53098">
    <property type="entry name" value="Ribonuclease H-like"/>
    <property type="match status" value="1"/>
</dbReference>
<protein>
    <recommendedName>
        <fullName evidence="2">3'-5' exonuclease domain-containing protein</fullName>
    </recommendedName>
</protein>
<dbReference type="EMBL" id="BSYO01000011">
    <property type="protein sequence ID" value="GMH11339.1"/>
    <property type="molecule type" value="Genomic_DNA"/>
</dbReference>
<dbReference type="Proteomes" id="UP001279734">
    <property type="component" value="Unassembled WGS sequence"/>
</dbReference>
<reference evidence="3" key="1">
    <citation type="submission" date="2023-05" db="EMBL/GenBank/DDBJ databases">
        <title>Nepenthes gracilis genome sequencing.</title>
        <authorList>
            <person name="Fukushima K."/>
        </authorList>
    </citation>
    <scope>NUCLEOTIDE SEQUENCE</scope>
    <source>
        <strain evidence="3">SING2019-196</strain>
    </source>
</reference>
<accession>A0AAD3XNW2</accession>
<dbReference type="InterPro" id="IPR002562">
    <property type="entry name" value="3'-5'_exonuclease_dom"/>
</dbReference>
<feature type="domain" description="3'-5' exonuclease" evidence="2">
    <location>
        <begin position="396"/>
        <end position="574"/>
    </location>
</feature>
<comment type="caution">
    <text evidence="3">The sequence shown here is derived from an EMBL/GenBank/DDBJ whole genome shotgun (WGS) entry which is preliminary data.</text>
</comment>